<comment type="similarity">
    <text evidence="1">Belongs to the LysR transcriptional regulatory family.</text>
</comment>
<dbReference type="InterPro" id="IPR005119">
    <property type="entry name" value="LysR_subst-bd"/>
</dbReference>
<feature type="domain" description="HTH lysR-type" evidence="5">
    <location>
        <begin position="1"/>
        <end position="58"/>
    </location>
</feature>
<dbReference type="AlphaFoldDB" id="A0A158IDZ4"/>
<dbReference type="GO" id="GO:0003677">
    <property type="term" value="F:DNA binding"/>
    <property type="evidence" value="ECO:0007669"/>
    <property type="project" value="UniProtKB-KW"/>
</dbReference>
<keyword evidence="3" id="KW-0238">DNA-binding</keyword>
<evidence type="ECO:0000256" key="2">
    <source>
        <dbReference type="ARBA" id="ARBA00023015"/>
    </source>
</evidence>
<dbReference type="EMBL" id="FCOK02000048">
    <property type="protein sequence ID" value="SAL54766.1"/>
    <property type="molecule type" value="Genomic_DNA"/>
</dbReference>
<dbReference type="InterPro" id="IPR000847">
    <property type="entry name" value="LysR_HTH_N"/>
</dbReference>
<dbReference type="PROSITE" id="PS50931">
    <property type="entry name" value="HTH_LYSR"/>
    <property type="match status" value="1"/>
</dbReference>
<dbReference type="SUPFAM" id="SSF53850">
    <property type="entry name" value="Periplasmic binding protein-like II"/>
    <property type="match status" value="1"/>
</dbReference>
<dbReference type="Proteomes" id="UP000054683">
    <property type="component" value="Unassembled WGS sequence"/>
</dbReference>
<dbReference type="PANTHER" id="PTHR30346:SF28">
    <property type="entry name" value="HTH-TYPE TRANSCRIPTIONAL REGULATOR CYNR"/>
    <property type="match status" value="1"/>
</dbReference>
<accession>A0A158IDZ4</accession>
<reference evidence="6 7" key="1">
    <citation type="submission" date="2016-01" db="EMBL/GenBank/DDBJ databases">
        <authorList>
            <person name="Oliw E.H."/>
        </authorList>
    </citation>
    <scope>NUCLEOTIDE SEQUENCE [LARGE SCALE GENOMIC DNA]</scope>
    <source>
        <strain evidence="6">LMG 27134</strain>
    </source>
</reference>
<dbReference type="CDD" id="cd08414">
    <property type="entry name" value="PBP2_LTTR_aromatics_like"/>
    <property type="match status" value="1"/>
</dbReference>
<proteinExistence type="inferred from homology"/>
<evidence type="ECO:0000313" key="6">
    <source>
        <dbReference type="EMBL" id="SAL54766.1"/>
    </source>
</evidence>
<evidence type="ECO:0000313" key="7">
    <source>
        <dbReference type="Proteomes" id="UP000054683"/>
    </source>
</evidence>
<evidence type="ECO:0000256" key="3">
    <source>
        <dbReference type="ARBA" id="ARBA00023125"/>
    </source>
</evidence>
<sequence length="310" mass="33200">MELRHLRYFVAAAEEEHFGRASERLHVTRPAVSQLIIDLENEIGTQLFERLAHSVKLTAAGRVLLPKLQTIMIDLGQAFAMAKLVGQGKSGALNVGYGSLTLLHPLFRAAIKEFHESYPNVTLSLFEIPTSEQVKALAVGKIDVGFMHFGPASVAPRKKGGSIGPARDGTALDYLTIQTGSLGAVVPQDHPLARKKSVSLGELAGEQFVVVPHSSVSPGYGPLYALCKPAGFEPQIVQEVSSIASQLNLVSVGMGIGLAVVGQDFTYPSGVAVIPLKDVKYKTSFLLGWIKGRSEPVLDRLIEIVKAAAK</sequence>
<dbReference type="InterPro" id="IPR036390">
    <property type="entry name" value="WH_DNA-bd_sf"/>
</dbReference>
<protein>
    <submittedName>
        <fullName evidence="6">LysR family transcriptional regulator</fullName>
    </submittedName>
</protein>
<dbReference type="Pfam" id="PF03466">
    <property type="entry name" value="LysR_substrate"/>
    <property type="match status" value="1"/>
</dbReference>
<evidence type="ECO:0000256" key="4">
    <source>
        <dbReference type="ARBA" id="ARBA00023163"/>
    </source>
</evidence>
<dbReference type="PRINTS" id="PR00039">
    <property type="entry name" value="HTHLYSR"/>
</dbReference>
<gene>
    <name evidence="6" type="ORF">AWB69_05845</name>
</gene>
<dbReference type="Gene3D" id="3.40.190.10">
    <property type="entry name" value="Periplasmic binding protein-like II"/>
    <property type="match status" value="2"/>
</dbReference>
<dbReference type="RefSeq" id="WP_062090173.1">
    <property type="nucleotide sequence ID" value="NZ_FCOK02000048.1"/>
</dbReference>
<dbReference type="GO" id="GO:0003700">
    <property type="term" value="F:DNA-binding transcription factor activity"/>
    <property type="evidence" value="ECO:0007669"/>
    <property type="project" value="InterPro"/>
</dbReference>
<dbReference type="GO" id="GO:0032993">
    <property type="term" value="C:protein-DNA complex"/>
    <property type="evidence" value="ECO:0007669"/>
    <property type="project" value="TreeGrafter"/>
</dbReference>
<dbReference type="OrthoDB" id="5292387at2"/>
<dbReference type="Gene3D" id="1.10.10.10">
    <property type="entry name" value="Winged helix-like DNA-binding domain superfamily/Winged helix DNA-binding domain"/>
    <property type="match status" value="1"/>
</dbReference>
<evidence type="ECO:0000259" key="5">
    <source>
        <dbReference type="PROSITE" id="PS50931"/>
    </source>
</evidence>
<dbReference type="FunFam" id="1.10.10.10:FF:000001">
    <property type="entry name" value="LysR family transcriptional regulator"/>
    <property type="match status" value="1"/>
</dbReference>
<dbReference type="PANTHER" id="PTHR30346">
    <property type="entry name" value="TRANSCRIPTIONAL DUAL REGULATOR HCAR-RELATED"/>
    <property type="match status" value="1"/>
</dbReference>
<dbReference type="SUPFAM" id="SSF46785">
    <property type="entry name" value="Winged helix' DNA-binding domain"/>
    <property type="match status" value="1"/>
</dbReference>
<dbReference type="InterPro" id="IPR036388">
    <property type="entry name" value="WH-like_DNA-bd_sf"/>
</dbReference>
<dbReference type="Pfam" id="PF00126">
    <property type="entry name" value="HTH_1"/>
    <property type="match status" value="1"/>
</dbReference>
<organism evidence="6 7">
    <name type="scientific">Caballeronia udeis</name>
    <dbReference type="NCBI Taxonomy" id="1232866"/>
    <lineage>
        <taxon>Bacteria</taxon>
        <taxon>Pseudomonadati</taxon>
        <taxon>Pseudomonadota</taxon>
        <taxon>Betaproteobacteria</taxon>
        <taxon>Burkholderiales</taxon>
        <taxon>Burkholderiaceae</taxon>
        <taxon>Caballeronia</taxon>
    </lineage>
</organism>
<keyword evidence="2" id="KW-0805">Transcription regulation</keyword>
<name>A0A158IDZ4_9BURK</name>
<evidence type="ECO:0000256" key="1">
    <source>
        <dbReference type="ARBA" id="ARBA00009437"/>
    </source>
</evidence>
<keyword evidence="4" id="KW-0804">Transcription</keyword>